<dbReference type="EMBL" id="JAQJCQ010000015">
    <property type="protein sequence ID" value="MEL4893029.1"/>
    <property type="molecule type" value="Genomic_DNA"/>
</dbReference>
<dbReference type="RefSeq" id="WP_342074294.1">
    <property type="nucleotide sequence ID" value="NZ_JAQJCQ010000015.1"/>
</dbReference>
<dbReference type="Proteomes" id="UP001486626">
    <property type="component" value="Unassembled WGS sequence"/>
</dbReference>
<evidence type="ECO:0000313" key="2">
    <source>
        <dbReference type="Proteomes" id="UP001486626"/>
    </source>
</evidence>
<organism evidence="1 2">
    <name type="scientific">Xanthomonas protegens</name>
    <dbReference type="NCBI Taxonomy" id="3380705"/>
    <lineage>
        <taxon>Bacteria</taxon>
        <taxon>Pseudomonadati</taxon>
        <taxon>Pseudomonadota</taxon>
        <taxon>Gammaproteobacteria</taxon>
        <taxon>Lysobacterales</taxon>
        <taxon>Lysobacteraceae</taxon>
        <taxon>Xanthomonas</taxon>
    </lineage>
</organism>
<name>A0ABU9LE11_9XANT</name>
<reference evidence="1 2" key="1">
    <citation type="journal article" date="2024" name="FEMS Microbiol. Lett.">
        <title>Xanthomonas protegens sp. nov., a novel rice seed-associated bacterium, provides in vivo protection against X. oryzae pv. oryzae, the bacterial leaf blight pathogen.</title>
        <authorList>
            <person name="Rana R."/>
            <person name="Sharma A."/>
            <person name="Madhavan V.N."/>
            <person name="Korpole S."/>
            <person name="Sonti R.V."/>
            <person name="Patel H.K."/>
            <person name="Patil P.B."/>
        </authorList>
    </citation>
    <scope>NUCLEOTIDE SEQUENCE [LARGE SCALE GENOMIC DNA]</scope>
    <source>
        <strain evidence="1 2">PPL118</strain>
    </source>
</reference>
<comment type="caution">
    <text evidence="1">The sequence shown here is derived from an EMBL/GenBank/DDBJ whole genome shotgun (WGS) entry which is preliminary data.</text>
</comment>
<gene>
    <name evidence="1" type="ORF">PIQ37_16520</name>
</gene>
<evidence type="ECO:0000313" key="1">
    <source>
        <dbReference type="EMBL" id="MEL4893029.1"/>
    </source>
</evidence>
<proteinExistence type="predicted"/>
<sequence>MSGMALTCTCRSGFSRDAWRKVAADPVLWHMLLLRESMVTTWHPHRATLLFLLERLPPRRVAGRKSPPIPNSSTCRSCESLWPTWHRRRTTSLSCGSGFSRDALMVIVATEAISARTGQAATAAVRRKRSETFLCGSTAILCC</sequence>
<accession>A0ABU9LE11</accession>
<protein>
    <submittedName>
        <fullName evidence="1">Uncharacterized protein</fullName>
    </submittedName>
</protein>
<keyword evidence="2" id="KW-1185">Reference proteome</keyword>